<dbReference type="EMBL" id="ASHM01093323">
    <property type="protein sequence ID" value="PNX64553.1"/>
    <property type="molecule type" value="Genomic_DNA"/>
</dbReference>
<name>A0A2K3KE65_TRIPR</name>
<sequence length="30" mass="3585">RFSRLLSLVFEFLVKLCSDCDIGEEFRKSF</sequence>
<reference evidence="1 2" key="1">
    <citation type="journal article" date="2014" name="Am. J. Bot.">
        <title>Genome assembly and annotation for red clover (Trifolium pratense; Fabaceae).</title>
        <authorList>
            <person name="Istvanek J."/>
            <person name="Jaros M."/>
            <person name="Krenek A."/>
            <person name="Repkova J."/>
        </authorList>
    </citation>
    <scope>NUCLEOTIDE SEQUENCE [LARGE SCALE GENOMIC DNA]</scope>
    <source>
        <strain evidence="2">cv. Tatra</strain>
        <tissue evidence="1">Young leaves</tissue>
    </source>
</reference>
<protein>
    <submittedName>
        <fullName evidence="1">Uncharacterized protein</fullName>
    </submittedName>
</protein>
<comment type="caution">
    <text evidence="1">The sequence shown here is derived from an EMBL/GenBank/DDBJ whole genome shotgun (WGS) entry which is preliminary data.</text>
</comment>
<dbReference type="Proteomes" id="UP000236291">
    <property type="component" value="Unassembled WGS sequence"/>
</dbReference>
<reference evidence="1 2" key="2">
    <citation type="journal article" date="2017" name="Front. Plant Sci.">
        <title>Gene Classification and Mining of Molecular Markers Useful in Red Clover (Trifolium pratense) Breeding.</title>
        <authorList>
            <person name="Istvanek J."/>
            <person name="Dluhosova J."/>
            <person name="Dluhos P."/>
            <person name="Patkova L."/>
            <person name="Nedelnik J."/>
            <person name="Repkova J."/>
        </authorList>
    </citation>
    <scope>NUCLEOTIDE SEQUENCE [LARGE SCALE GENOMIC DNA]</scope>
    <source>
        <strain evidence="2">cv. Tatra</strain>
        <tissue evidence="1">Young leaves</tissue>
    </source>
</reference>
<proteinExistence type="predicted"/>
<gene>
    <name evidence="1" type="ORF">L195_g054078</name>
</gene>
<evidence type="ECO:0000313" key="1">
    <source>
        <dbReference type="EMBL" id="PNX64553.1"/>
    </source>
</evidence>
<feature type="non-terminal residue" evidence="1">
    <location>
        <position position="1"/>
    </location>
</feature>
<accession>A0A2K3KE65</accession>
<dbReference type="AlphaFoldDB" id="A0A2K3KE65"/>
<evidence type="ECO:0000313" key="2">
    <source>
        <dbReference type="Proteomes" id="UP000236291"/>
    </source>
</evidence>
<organism evidence="1 2">
    <name type="scientific">Trifolium pratense</name>
    <name type="common">Red clover</name>
    <dbReference type="NCBI Taxonomy" id="57577"/>
    <lineage>
        <taxon>Eukaryota</taxon>
        <taxon>Viridiplantae</taxon>
        <taxon>Streptophyta</taxon>
        <taxon>Embryophyta</taxon>
        <taxon>Tracheophyta</taxon>
        <taxon>Spermatophyta</taxon>
        <taxon>Magnoliopsida</taxon>
        <taxon>eudicotyledons</taxon>
        <taxon>Gunneridae</taxon>
        <taxon>Pentapetalae</taxon>
        <taxon>rosids</taxon>
        <taxon>fabids</taxon>
        <taxon>Fabales</taxon>
        <taxon>Fabaceae</taxon>
        <taxon>Papilionoideae</taxon>
        <taxon>50 kb inversion clade</taxon>
        <taxon>NPAAA clade</taxon>
        <taxon>Hologalegina</taxon>
        <taxon>IRL clade</taxon>
        <taxon>Trifolieae</taxon>
        <taxon>Trifolium</taxon>
    </lineage>
</organism>